<dbReference type="InterPro" id="IPR000387">
    <property type="entry name" value="Tyr_Pase_dom"/>
</dbReference>
<protein>
    <submittedName>
        <fullName evidence="4">Tyrosine-protein phosphatase domain-containing protein</fullName>
    </submittedName>
</protein>
<dbReference type="PROSITE" id="PS50056">
    <property type="entry name" value="TYR_PHOSPHATASE_2"/>
    <property type="match status" value="1"/>
</dbReference>
<reference evidence="4" key="1">
    <citation type="submission" date="2017-02" db="UniProtKB">
        <authorList>
            <consortium name="WormBaseParasite"/>
        </authorList>
    </citation>
    <scope>IDENTIFICATION</scope>
</reference>
<dbReference type="PROSITE" id="PS50055">
    <property type="entry name" value="TYR_PHOSPHATASE_PTP"/>
    <property type="match status" value="1"/>
</dbReference>
<feature type="domain" description="Tyrosine-protein phosphatase" evidence="1">
    <location>
        <begin position="1"/>
        <end position="204"/>
    </location>
</feature>
<dbReference type="Gene3D" id="3.90.190.10">
    <property type="entry name" value="Protein tyrosine phosphatase superfamily"/>
    <property type="match status" value="1"/>
</dbReference>
<dbReference type="SMART" id="SM00194">
    <property type="entry name" value="PTPc"/>
    <property type="match status" value="1"/>
</dbReference>
<dbReference type="AlphaFoldDB" id="A0A0R3RJ40"/>
<sequence length="254" mass="30436">GIRNIRREYIDLLRNYVPVVTQRAWEAAKNYYKNRYKIKMDEKEDYINASYVSVGDDMMFICTLFPYYVNLMKTVKSNVRNICRMMKIEKNLMSFGCDALKSQEVMYILYTGWPDHFVAESIKTCREVQALILKYCRKRPVVVHCSADLRRTGTYAAFEMAIQKNKKNEMLVIPDVAKSIRDQRMDAIQNDQQYLFIYRMVLEVLIADQLLTKTLQVMNFIQEYDDLVRQKRTENAKFEKFQKCREQYLRRFDN</sequence>
<organism evidence="3 4">
    <name type="scientific">Elaeophora elaphi</name>
    <dbReference type="NCBI Taxonomy" id="1147741"/>
    <lineage>
        <taxon>Eukaryota</taxon>
        <taxon>Metazoa</taxon>
        <taxon>Ecdysozoa</taxon>
        <taxon>Nematoda</taxon>
        <taxon>Chromadorea</taxon>
        <taxon>Rhabditida</taxon>
        <taxon>Spirurina</taxon>
        <taxon>Spiruromorpha</taxon>
        <taxon>Filarioidea</taxon>
        <taxon>Onchocercidae</taxon>
        <taxon>Elaeophora</taxon>
    </lineage>
</organism>
<dbReference type="SUPFAM" id="SSF52799">
    <property type="entry name" value="(Phosphotyrosine protein) phosphatases II"/>
    <property type="match status" value="1"/>
</dbReference>
<dbReference type="Proteomes" id="UP000050640">
    <property type="component" value="Unplaced"/>
</dbReference>
<dbReference type="InterPro" id="IPR029021">
    <property type="entry name" value="Prot-tyrosine_phosphatase-like"/>
</dbReference>
<evidence type="ECO:0000313" key="3">
    <source>
        <dbReference type="Proteomes" id="UP000050640"/>
    </source>
</evidence>
<dbReference type="InterPro" id="IPR000242">
    <property type="entry name" value="PTP_cat"/>
</dbReference>
<dbReference type="Pfam" id="PF00102">
    <property type="entry name" value="Y_phosphatase"/>
    <property type="match status" value="1"/>
</dbReference>
<keyword evidence="3" id="KW-1185">Reference proteome</keyword>
<dbReference type="InterPro" id="IPR052782">
    <property type="entry name" value="Oocyte-zygote_transition_reg"/>
</dbReference>
<evidence type="ECO:0000259" key="2">
    <source>
        <dbReference type="PROSITE" id="PS50056"/>
    </source>
</evidence>
<dbReference type="WBParaSite" id="EEL_0000149801-mRNA-1">
    <property type="protein sequence ID" value="EEL_0000149801-mRNA-1"/>
    <property type="gene ID" value="EEL_0000149801"/>
</dbReference>
<proteinExistence type="predicted"/>
<dbReference type="GO" id="GO:0004725">
    <property type="term" value="F:protein tyrosine phosphatase activity"/>
    <property type="evidence" value="ECO:0007669"/>
    <property type="project" value="InterPro"/>
</dbReference>
<name>A0A0R3RJ40_9BILA</name>
<evidence type="ECO:0000313" key="4">
    <source>
        <dbReference type="WBParaSite" id="EEL_0000149801-mRNA-1"/>
    </source>
</evidence>
<dbReference type="SMART" id="SM00404">
    <property type="entry name" value="PTPc_motif"/>
    <property type="match status" value="1"/>
</dbReference>
<dbReference type="STRING" id="1147741.A0A0R3RJ40"/>
<evidence type="ECO:0000259" key="1">
    <source>
        <dbReference type="PROSITE" id="PS50055"/>
    </source>
</evidence>
<feature type="domain" description="Tyrosine specific protein phosphatases" evidence="2">
    <location>
        <begin position="140"/>
        <end position="195"/>
    </location>
</feature>
<dbReference type="InterPro" id="IPR003595">
    <property type="entry name" value="Tyr_Pase_cat"/>
</dbReference>
<accession>A0A0R3RJ40</accession>
<dbReference type="PANTHER" id="PTHR46163">
    <property type="entry name" value="TYROSINE-PROTEIN PHOSPHATASE-RELATED"/>
    <property type="match status" value="1"/>
</dbReference>